<dbReference type="SMART" id="SM00827">
    <property type="entry name" value="PKS_AT"/>
    <property type="match status" value="1"/>
</dbReference>
<evidence type="ECO:0000256" key="7">
    <source>
        <dbReference type="ARBA" id="ARBA00022946"/>
    </source>
</evidence>
<dbReference type="EnsemblMetazoa" id="PHUM564540-RA">
    <property type="protein sequence ID" value="PHUM564540-PA"/>
    <property type="gene ID" value="PHUM564540"/>
</dbReference>
<dbReference type="EC" id="2.3.1.39" evidence="3"/>
<evidence type="ECO:0000259" key="13">
    <source>
        <dbReference type="SMART" id="SM00827"/>
    </source>
</evidence>
<protein>
    <recommendedName>
        <fullName evidence="3">[acyl-carrier-protein] S-malonyltransferase</fullName>
        <ecNumber evidence="3">2.3.1.39</ecNumber>
    </recommendedName>
    <alternativeName>
        <fullName evidence="12">[Acyl-carrier-protein] malonyltransferase</fullName>
    </alternativeName>
</protein>
<dbReference type="InterPro" id="IPR016035">
    <property type="entry name" value="Acyl_Trfase/lysoPLipase"/>
</dbReference>
<reference evidence="14" key="1">
    <citation type="submission" date="2007-04" db="EMBL/GenBank/DDBJ databases">
        <title>Annotation of Pediculus humanus corporis strain USDA.</title>
        <authorList>
            <person name="Kirkness E."/>
            <person name="Hannick L."/>
            <person name="Hass B."/>
            <person name="Bruggner R."/>
            <person name="Lawson D."/>
            <person name="Bidwell S."/>
            <person name="Joardar V."/>
            <person name="Caler E."/>
            <person name="Walenz B."/>
            <person name="Inman J."/>
            <person name="Schobel S."/>
            <person name="Galinsky K."/>
            <person name="Amedeo P."/>
            <person name="Strausberg R."/>
        </authorList>
    </citation>
    <scope>NUCLEOTIDE SEQUENCE</scope>
    <source>
        <strain evidence="14">USDA</strain>
    </source>
</reference>
<dbReference type="InterPro" id="IPR014043">
    <property type="entry name" value="Acyl_transferase_dom"/>
</dbReference>
<dbReference type="HOGENOM" id="CLU_030558_2_1_1"/>
<dbReference type="SUPFAM" id="SSF52151">
    <property type="entry name" value="FabD/lysophospholipase-like"/>
    <property type="match status" value="1"/>
</dbReference>
<evidence type="ECO:0000313" key="14">
    <source>
        <dbReference type="EMBL" id="EEB19268.1"/>
    </source>
</evidence>
<dbReference type="Proteomes" id="UP000009046">
    <property type="component" value="Unassembled WGS sequence"/>
</dbReference>
<dbReference type="InterPro" id="IPR052760">
    <property type="entry name" value="Mitochondrial_malonyltrans"/>
</dbReference>
<evidence type="ECO:0000313" key="15">
    <source>
        <dbReference type="EnsemblMetazoa" id="PHUM564540-PA"/>
    </source>
</evidence>
<comment type="subcellular location">
    <subcellularLocation>
        <location evidence="1">Mitochondrion</location>
    </subcellularLocation>
</comment>
<accession>E0W0W2</accession>
<dbReference type="GeneID" id="8234787"/>
<keyword evidence="16" id="KW-1185">Reference proteome</keyword>
<comment type="pathway">
    <text evidence="2">Lipid metabolism; fatty acid biosynthesis.</text>
</comment>
<evidence type="ECO:0000256" key="8">
    <source>
        <dbReference type="ARBA" id="ARBA00023098"/>
    </source>
</evidence>
<evidence type="ECO:0000256" key="5">
    <source>
        <dbReference type="ARBA" id="ARBA00022679"/>
    </source>
</evidence>
<dbReference type="InParanoid" id="E0W0W2"/>
<keyword evidence="5 14" id="KW-0808">Transferase</keyword>
<dbReference type="AlphaFoldDB" id="E0W0W2"/>
<dbReference type="GO" id="GO:0004314">
    <property type="term" value="F:[acyl-carrier-protein] S-malonyltransferase activity"/>
    <property type="evidence" value="ECO:0007669"/>
    <property type="project" value="UniProtKB-EC"/>
</dbReference>
<dbReference type="OMA" id="AANYNCP"/>
<evidence type="ECO:0000256" key="3">
    <source>
        <dbReference type="ARBA" id="ARBA00013258"/>
    </source>
</evidence>
<keyword evidence="9" id="KW-0496">Mitochondrion</keyword>
<dbReference type="PANTHER" id="PTHR47170:SF2">
    <property type="entry name" value="MALONYL-COA:ACP TRANSACYLASE (MAT) DOMAIN-CONTAINING PROTEIN"/>
    <property type="match status" value="1"/>
</dbReference>
<dbReference type="EMBL" id="AAZO01006860">
    <property type="status" value="NOT_ANNOTATED_CDS"/>
    <property type="molecule type" value="Genomic_DNA"/>
</dbReference>
<reference evidence="14" key="2">
    <citation type="submission" date="2007-04" db="EMBL/GenBank/DDBJ databases">
        <title>The genome of the human body louse.</title>
        <authorList>
            <consortium name="The Human Body Louse Genome Consortium"/>
            <person name="Kirkness E."/>
            <person name="Walenz B."/>
            <person name="Hass B."/>
            <person name="Bruggner R."/>
            <person name="Strausberg R."/>
        </authorList>
    </citation>
    <scope>NUCLEOTIDE SEQUENCE</scope>
    <source>
        <strain evidence="14">USDA</strain>
    </source>
</reference>
<gene>
    <name evidence="15" type="primary">8234787</name>
    <name evidence="14" type="ORF">Phum_PHUM564540</name>
</gene>
<evidence type="ECO:0000256" key="2">
    <source>
        <dbReference type="ARBA" id="ARBA00005194"/>
    </source>
</evidence>
<keyword evidence="8" id="KW-0443">Lipid metabolism</keyword>
<dbReference type="OrthoDB" id="541883at2759"/>
<dbReference type="eggNOG" id="KOG2926">
    <property type="taxonomic scope" value="Eukaryota"/>
</dbReference>
<dbReference type="Gene3D" id="3.40.366.10">
    <property type="entry name" value="Malonyl-Coenzyme A Acyl Carrier Protein, domain 2"/>
    <property type="match status" value="1"/>
</dbReference>
<dbReference type="FunCoup" id="E0W0W2">
    <property type="interactions" value="1365"/>
</dbReference>
<sequence>MINNSKINHYSEDVKNNLPKVNVKKLLNESSPLKPFSETEKLWATSAYSNGTVFQNESIKKSKPTESSVIMFPGQGSQFVGMARKFQDMPLAVQMFNAASEILGYNLLKLCNMGPEEKLNQTKYCQPAILVSSLAALEMLKDQKPWAIENCTGTCGFSLGELASLVFAGSITFEKAIILVKLRAEAMEECCQMTPGGMVTVLYGPGSDLSKAMSDAKDHCRAKGISDPVCSTAIFLFPGCKVIAGHDEALKYLFENGRKYKLRKLSRLPVAGAFHTDLMTEASNVVKKSIKNLNPNYPLVKIYSNVTGKPLLNPMDIKNKISLQINHPIKWEQAMHNIFELPDGKSNFPYSYECGPGNSLFTVLKKINAKASEFCSSVQL</sequence>
<evidence type="ECO:0000256" key="12">
    <source>
        <dbReference type="ARBA" id="ARBA00077751"/>
    </source>
</evidence>
<comment type="similarity">
    <text evidence="11">Belongs to the type II malonyltransferase family.</text>
</comment>
<dbReference type="GO" id="GO:0005739">
    <property type="term" value="C:mitochondrion"/>
    <property type="evidence" value="ECO:0007669"/>
    <property type="project" value="UniProtKB-SubCell"/>
</dbReference>
<keyword evidence="10" id="KW-0275">Fatty acid biosynthesis</keyword>
<dbReference type="GO" id="GO:0006633">
    <property type="term" value="P:fatty acid biosynthetic process"/>
    <property type="evidence" value="ECO:0007669"/>
    <property type="project" value="UniProtKB-KW"/>
</dbReference>
<dbReference type="FunFam" id="3.30.70.250:FF:000005">
    <property type="entry name" value="Malonyl-CoA-acyl carrier protein transacylase, mitochondrial"/>
    <property type="match status" value="1"/>
</dbReference>
<keyword evidence="4" id="KW-0444">Lipid biosynthesis</keyword>
<evidence type="ECO:0000256" key="6">
    <source>
        <dbReference type="ARBA" id="ARBA00022832"/>
    </source>
</evidence>
<dbReference type="STRING" id="121224.E0W0W2"/>
<dbReference type="CTD" id="8234787"/>
<evidence type="ECO:0000256" key="9">
    <source>
        <dbReference type="ARBA" id="ARBA00023128"/>
    </source>
</evidence>
<dbReference type="KEGG" id="phu:Phum_PHUM564540"/>
<dbReference type="Pfam" id="PF00698">
    <property type="entry name" value="Acyl_transf_1"/>
    <property type="match status" value="1"/>
</dbReference>
<organism>
    <name type="scientific">Pediculus humanus subsp. corporis</name>
    <name type="common">Body louse</name>
    <dbReference type="NCBI Taxonomy" id="121224"/>
    <lineage>
        <taxon>Eukaryota</taxon>
        <taxon>Metazoa</taxon>
        <taxon>Ecdysozoa</taxon>
        <taxon>Arthropoda</taxon>
        <taxon>Hexapoda</taxon>
        <taxon>Insecta</taxon>
        <taxon>Pterygota</taxon>
        <taxon>Neoptera</taxon>
        <taxon>Paraneoptera</taxon>
        <taxon>Psocodea</taxon>
        <taxon>Troctomorpha</taxon>
        <taxon>Phthiraptera</taxon>
        <taxon>Anoplura</taxon>
        <taxon>Pediculidae</taxon>
        <taxon>Pediculus</taxon>
    </lineage>
</organism>
<evidence type="ECO:0000256" key="4">
    <source>
        <dbReference type="ARBA" id="ARBA00022516"/>
    </source>
</evidence>
<dbReference type="InterPro" id="IPR001227">
    <property type="entry name" value="Ac_transferase_dom_sf"/>
</dbReference>
<reference evidence="15" key="3">
    <citation type="submission" date="2020-05" db="UniProtKB">
        <authorList>
            <consortium name="EnsemblMetazoa"/>
        </authorList>
    </citation>
    <scope>IDENTIFICATION</scope>
    <source>
        <strain evidence="15">USDA</strain>
    </source>
</reference>
<evidence type="ECO:0000256" key="11">
    <source>
        <dbReference type="ARBA" id="ARBA00061523"/>
    </source>
</evidence>
<name>E0W0W2_PEDHC</name>
<dbReference type="RefSeq" id="XP_002432006.1">
    <property type="nucleotide sequence ID" value="XM_002431961.1"/>
</dbReference>
<dbReference type="Gene3D" id="3.30.70.250">
    <property type="entry name" value="Malonyl-CoA ACP transacylase, ACP-binding"/>
    <property type="match status" value="1"/>
</dbReference>
<dbReference type="VEuPathDB" id="VectorBase:PHUM564540"/>
<dbReference type="PANTHER" id="PTHR47170">
    <property type="entry name" value="MALONYL-COA ACP TRANSACYLASE, ACP-BINDING"/>
    <property type="match status" value="1"/>
</dbReference>
<keyword evidence="7" id="KW-0809">Transit peptide</keyword>
<feature type="domain" description="Malonyl-CoA:ACP transacylase (MAT)" evidence="13">
    <location>
        <begin position="71"/>
        <end position="367"/>
    </location>
</feature>
<evidence type="ECO:0000256" key="10">
    <source>
        <dbReference type="ARBA" id="ARBA00023160"/>
    </source>
</evidence>
<keyword evidence="14" id="KW-0012">Acyltransferase</keyword>
<dbReference type="EMBL" id="DS235862">
    <property type="protein sequence ID" value="EEB19268.1"/>
    <property type="molecule type" value="Genomic_DNA"/>
</dbReference>
<proteinExistence type="inferred from homology"/>
<evidence type="ECO:0000313" key="16">
    <source>
        <dbReference type="Proteomes" id="UP000009046"/>
    </source>
</evidence>
<keyword evidence="6" id="KW-0276">Fatty acid metabolism</keyword>
<evidence type="ECO:0000256" key="1">
    <source>
        <dbReference type="ARBA" id="ARBA00004173"/>
    </source>
</evidence>